<dbReference type="EMBL" id="FWWU01000009">
    <property type="protein sequence ID" value="SMB89138.1"/>
    <property type="molecule type" value="Genomic_DNA"/>
</dbReference>
<dbReference type="InterPro" id="IPR010183">
    <property type="entry name" value="Phage_lambda_Bet"/>
</dbReference>
<dbReference type="RefSeq" id="WP_084047981.1">
    <property type="nucleotide sequence ID" value="NZ_FWWU01000009.1"/>
</dbReference>
<dbReference type="GO" id="GO:0006310">
    <property type="term" value="P:DNA recombination"/>
    <property type="evidence" value="ECO:0007669"/>
    <property type="project" value="InterPro"/>
</dbReference>
<proteinExistence type="predicted"/>
<feature type="compositionally biased region" description="Low complexity" evidence="1">
    <location>
        <begin position="191"/>
        <end position="200"/>
    </location>
</feature>
<dbReference type="OrthoDB" id="7889018at2"/>
<dbReference type="STRING" id="695939.SAMN00790413_00284"/>
<dbReference type="NCBIfam" id="TIGR01913">
    <property type="entry name" value="bet_lambda"/>
    <property type="match status" value="1"/>
</dbReference>
<name>A0A1W1V6V3_9DEIO</name>
<dbReference type="InterPro" id="IPR018330">
    <property type="entry name" value="RecT_fam"/>
</dbReference>
<reference evidence="2 3" key="1">
    <citation type="submission" date="2017-04" db="EMBL/GenBank/DDBJ databases">
        <authorList>
            <person name="Afonso C.L."/>
            <person name="Miller P.J."/>
            <person name="Scott M.A."/>
            <person name="Spackman E."/>
            <person name="Goraichik I."/>
            <person name="Dimitrov K.M."/>
            <person name="Suarez D.L."/>
            <person name="Swayne D.E."/>
        </authorList>
    </citation>
    <scope>NUCLEOTIDE SEQUENCE [LARGE SCALE GENOMIC DNA]</scope>
    <source>
        <strain evidence="2 3">KR-140</strain>
    </source>
</reference>
<dbReference type="Pfam" id="PF03837">
    <property type="entry name" value="RecT"/>
    <property type="match status" value="1"/>
</dbReference>
<protein>
    <submittedName>
        <fullName evidence="2">Phage recombination protein Bet</fullName>
    </submittedName>
</protein>
<dbReference type="GO" id="GO:0003677">
    <property type="term" value="F:DNA binding"/>
    <property type="evidence" value="ECO:0007669"/>
    <property type="project" value="InterPro"/>
</dbReference>
<accession>A0A1W1V6V3</accession>
<organism evidence="2 3">
    <name type="scientific">Deinococcus hopiensis KR-140</name>
    <dbReference type="NCBI Taxonomy" id="695939"/>
    <lineage>
        <taxon>Bacteria</taxon>
        <taxon>Thermotogati</taxon>
        <taxon>Deinococcota</taxon>
        <taxon>Deinococci</taxon>
        <taxon>Deinococcales</taxon>
        <taxon>Deinococcaceae</taxon>
        <taxon>Deinococcus</taxon>
    </lineage>
</organism>
<keyword evidence="3" id="KW-1185">Reference proteome</keyword>
<feature type="region of interest" description="Disordered" evidence="1">
    <location>
        <begin position="183"/>
        <end position="204"/>
    </location>
</feature>
<sequence>MTALEYARPESMPLVQHSDYNREQIALIRNMLAPETNDQEFQLYMEVARALGLSPLQRQIHAVMRWDAASKRKKMVIQTGIDGYRLIAARTGAHVGTTDAVYGPTNKDGYPAWAQVTVKKLVHGHIAEYPATAFWDEYVQTTKENKPNSMWASRPKGQLSKCAEALALRKAFPAELSGVYTDTEMEQADSPAPAAAAPAPQTRRADITREVAEQAGVPAKTLPDPHQEEALKAWASKIGDLAARVRKVSPADDVQHILETYEWRTSIDGARACYDNLKELGLKHAQPAQQPQEAAPAQPAEVTLSDAQRKALCAHANRANAKTSDDRAALWGYVLNAGQPLGTKSLTEQQASVLLDTFSAWSNEEAARALTEAWGVFPPVEEDLPF</sequence>
<evidence type="ECO:0000313" key="2">
    <source>
        <dbReference type="EMBL" id="SMB89138.1"/>
    </source>
</evidence>
<dbReference type="AlphaFoldDB" id="A0A1W1V6V3"/>
<evidence type="ECO:0000313" key="3">
    <source>
        <dbReference type="Proteomes" id="UP000192582"/>
    </source>
</evidence>
<gene>
    <name evidence="2" type="ORF">SAMN00790413_00284</name>
</gene>
<dbReference type="Proteomes" id="UP000192582">
    <property type="component" value="Unassembled WGS sequence"/>
</dbReference>
<evidence type="ECO:0000256" key="1">
    <source>
        <dbReference type="SAM" id="MobiDB-lite"/>
    </source>
</evidence>